<keyword evidence="3" id="KW-1185">Reference proteome</keyword>
<feature type="region of interest" description="Disordered" evidence="1">
    <location>
        <begin position="47"/>
        <end position="111"/>
    </location>
</feature>
<reference evidence="2" key="1">
    <citation type="journal article" date="2022" name="bioRxiv">
        <title>Sequencing and chromosome-scale assembly of the giantPleurodeles waltlgenome.</title>
        <authorList>
            <person name="Brown T."/>
            <person name="Elewa A."/>
            <person name="Iarovenko S."/>
            <person name="Subramanian E."/>
            <person name="Araus A.J."/>
            <person name="Petzold A."/>
            <person name="Susuki M."/>
            <person name="Suzuki K.-i.T."/>
            <person name="Hayashi T."/>
            <person name="Toyoda A."/>
            <person name="Oliveira C."/>
            <person name="Osipova E."/>
            <person name="Leigh N.D."/>
            <person name="Simon A."/>
            <person name="Yun M.H."/>
        </authorList>
    </citation>
    <scope>NUCLEOTIDE SEQUENCE</scope>
    <source>
        <strain evidence="2">20211129_DDA</strain>
        <tissue evidence="2">Liver</tissue>
    </source>
</reference>
<feature type="compositionally biased region" description="Basic and acidic residues" evidence="1">
    <location>
        <begin position="47"/>
        <end position="60"/>
    </location>
</feature>
<gene>
    <name evidence="2" type="ORF">NDU88_002515</name>
</gene>
<feature type="compositionally biased region" description="Basic and acidic residues" evidence="1">
    <location>
        <begin position="72"/>
        <end position="81"/>
    </location>
</feature>
<organism evidence="2 3">
    <name type="scientific">Pleurodeles waltl</name>
    <name type="common">Iberian ribbed newt</name>
    <dbReference type="NCBI Taxonomy" id="8319"/>
    <lineage>
        <taxon>Eukaryota</taxon>
        <taxon>Metazoa</taxon>
        <taxon>Chordata</taxon>
        <taxon>Craniata</taxon>
        <taxon>Vertebrata</taxon>
        <taxon>Euteleostomi</taxon>
        <taxon>Amphibia</taxon>
        <taxon>Batrachia</taxon>
        <taxon>Caudata</taxon>
        <taxon>Salamandroidea</taxon>
        <taxon>Salamandridae</taxon>
        <taxon>Pleurodelinae</taxon>
        <taxon>Pleurodeles</taxon>
    </lineage>
</organism>
<evidence type="ECO:0000313" key="2">
    <source>
        <dbReference type="EMBL" id="KAJ1105107.1"/>
    </source>
</evidence>
<dbReference type="AlphaFoldDB" id="A0AAV7MRX9"/>
<proteinExistence type="predicted"/>
<evidence type="ECO:0000313" key="3">
    <source>
        <dbReference type="Proteomes" id="UP001066276"/>
    </source>
</evidence>
<evidence type="ECO:0000256" key="1">
    <source>
        <dbReference type="SAM" id="MobiDB-lite"/>
    </source>
</evidence>
<dbReference type="EMBL" id="JANPWB010000013">
    <property type="protein sequence ID" value="KAJ1105107.1"/>
    <property type="molecule type" value="Genomic_DNA"/>
</dbReference>
<name>A0AAV7MRX9_PLEWA</name>
<accession>A0AAV7MRX9</accession>
<comment type="caution">
    <text evidence="2">The sequence shown here is derived from an EMBL/GenBank/DDBJ whole genome shotgun (WGS) entry which is preliminary data.</text>
</comment>
<dbReference type="Proteomes" id="UP001066276">
    <property type="component" value="Chromosome 9"/>
</dbReference>
<sequence length="111" mass="12710">MSVEANIEWKGEGETGIEIVEEKTACREDGTEVERFHNFLTVADLFSLDRREDSEQDKQHRGPARTESSEAGGRRLAEMPHHVSQVHTQLLGHWRAQKGKKLTEEGKREDK</sequence>
<feature type="compositionally biased region" description="Basic and acidic residues" evidence="1">
    <location>
        <begin position="101"/>
        <end position="111"/>
    </location>
</feature>
<protein>
    <submittedName>
        <fullName evidence="2">Uncharacterized protein</fullName>
    </submittedName>
</protein>